<evidence type="ECO:0000259" key="4">
    <source>
        <dbReference type="PROSITE" id="PS01124"/>
    </source>
</evidence>
<dbReference type="Gene3D" id="1.10.10.60">
    <property type="entry name" value="Homeodomain-like"/>
    <property type="match status" value="2"/>
</dbReference>
<evidence type="ECO:0000256" key="3">
    <source>
        <dbReference type="ARBA" id="ARBA00023163"/>
    </source>
</evidence>
<keyword evidence="6" id="KW-1185">Reference proteome</keyword>
<dbReference type="RefSeq" id="WP_166149005.1">
    <property type="nucleotide sequence ID" value="NZ_JAAOIW010000003.1"/>
</dbReference>
<dbReference type="SMART" id="SM00342">
    <property type="entry name" value="HTH_ARAC"/>
    <property type="match status" value="1"/>
</dbReference>
<comment type="caution">
    <text evidence="5">The sequence shown here is derived from an EMBL/GenBank/DDBJ whole genome shotgun (WGS) entry which is preliminary data.</text>
</comment>
<dbReference type="InterPro" id="IPR009057">
    <property type="entry name" value="Homeodomain-like_sf"/>
</dbReference>
<accession>A0ABX0J502</accession>
<dbReference type="SUPFAM" id="SSF46689">
    <property type="entry name" value="Homeodomain-like"/>
    <property type="match status" value="1"/>
</dbReference>
<keyword evidence="3" id="KW-0804">Transcription</keyword>
<protein>
    <submittedName>
        <fullName evidence="5">Helix-turn-helix transcriptional regulator</fullName>
    </submittedName>
</protein>
<dbReference type="PANTHER" id="PTHR43280:SF2">
    <property type="entry name" value="HTH-TYPE TRANSCRIPTIONAL REGULATOR EXSA"/>
    <property type="match status" value="1"/>
</dbReference>
<keyword evidence="2" id="KW-0238">DNA-binding</keyword>
<dbReference type="PROSITE" id="PS00041">
    <property type="entry name" value="HTH_ARAC_FAMILY_1"/>
    <property type="match status" value="1"/>
</dbReference>
<sequence length="278" mass="31605">MIAIQEARLDAGTGWFEQYEQGSPNCTLVMISYGKCVYWIEGEKLVLEKGDLLLIPDLTSYYGKCIPTVTHEKYVVCFQKMASPQANGSGKLAPSLTRIPVPSLPLLEATQYYKWKTGKYELLLQRFRMLYEEWKEPLAYREAMCGALAQEILTQFNRELDDGHPSALKERHASLMKAYIQNHYREKVTKEELGEVIGKTPNYAASVFSEVTGQTIGGFVHALRVKTAVYLLSHSQRTVGDISDYLGYCDPSYFHRVFKRETGKPPAQYIKDRDAAAY</sequence>
<proteinExistence type="predicted"/>
<organism evidence="5 6">
    <name type="scientific">Paenibacillus agricola</name>
    <dbReference type="NCBI Taxonomy" id="2716264"/>
    <lineage>
        <taxon>Bacteria</taxon>
        <taxon>Bacillati</taxon>
        <taxon>Bacillota</taxon>
        <taxon>Bacilli</taxon>
        <taxon>Bacillales</taxon>
        <taxon>Paenibacillaceae</taxon>
        <taxon>Paenibacillus</taxon>
    </lineage>
</organism>
<dbReference type="EMBL" id="JAAOIW010000003">
    <property type="protein sequence ID" value="NHN30229.1"/>
    <property type="molecule type" value="Genomic_DNA"/>
</dbReference>
<evidence type="ECO:0000313" key="6">
    <source>
        <dbReference type="Proteomes" id="UP001165962"/>
    </source>
</evidence>
<dbReference type="InterPro" id="IPR037923">
    <property type="entry name" value="HTH-like"/>
</dbReference>
<evidence type="ECO:0000256" key="2">
    <source>
        <dbReference type="ARBA" id="ARBA00023125"/>
    </source>
</evidence>
<dbReference type="PANTHER" id="PTHR43280">
    <property type="entry name" value="ARAC-FAMILY TRANSCRIPTIONAL REGULATOR"/>
    <property type="match status" value="1"/>
</dbReference>
<name>A0ABX0J502_9BACL</name>
<dbReference type="PROSITE" id="PS01124">
    <property type="entry name" value="HTH_ARAC_FAMILY_2"/>
    <property type="match status" value="1"/>
</dbReference>
<dbReference type="SUPFAM" id="SSF51215">
    <property type="entry name" value="Regulatory protein AraC"/>
    <property type="match status" value="1"/>
</dbReference>
<dbReference type="Proteomes" id="UP001165962">
    <property type="component" value="Unassembled WGS sequence"/>
</dbReference>
<reference evidence="5" key="1">
    <citation type="submission" date="2020-03" db="EMBL/GenBank/DDBJ databases">
        <title>Draft sequencing of Paenibacilllus sp. S3N08.</title>
        <authorList>
            <person name="Kim D.-U."/>
        </authorList>
    </citation>
    <scope>NUCLEOTIDE SEQUENCE</scope>
    <source>
        <strain evidence="5">S3N08</strain>
    </source>
</reference>
<dbReference type="InterPro" id="IPR018062">
    <property type="entry name" value="HTH_AraC-typ_CS"/>
</dbReference>
<feature type="domain" description="HTH araC/xylS-type" evidence="4">
    <location>
        <begin position="174"/>
        <end position="272"/>
    </location>
</feature>
<gene>
    <name evidence="5" type="ORF">G9U52_10325</name>
</gene>
<evidence type="ECO:0000313" key="5">
    <source>
        <dbReference type="EMBL" id="NHN30229.1"/>
    </source>
</evidence>
<dbReference type="InterPro" id="IPR018060">
    <property type="entry name" value="HTH_AraC"/>
</dbReference>
<dbReference type="Pfam" id="PF12833">
    <property type="entry name" value="HTH_18"/>
    <property type="match status" value="1"/>
</dbReference>
<evidence type="ECO:0000256" key="1">
    <source>
        <dbReference type="ARBA" id="ARBA00023015"/>
    </source>
</evidence>
<keyword evidence="1" id="KW-0805">Transcription regulation</keyword>